<evidence type="ECO:0000259" key="3">
    <source>
        <dbReference type="Pfam" id="PF22766"/>
    </source>
</evidence>
<dbReference type="InParanoid" id="A0A1Y2B7V7"/>
<feature type="compositionally biased region" description="Pro residues" evidence="1">
    <location>
        <begin position="572"/>
        <end position="587"/>
    </location>
</feature>
<dbReference type="InterPro" id="IPR046362">
    <property type="entry name" value="Zw10/DSL1_C_sf"/>
</dbReference>
<evidence type="ECO:0000313" key="4">
    <source>
        <dbReference type="EMBL" id="ORY30834.1"/>
    </source>
</evidence>
<dbReference type="GO" id="GO:1990423">
    <property type="term" value="C:RZZ complex"/>
    <property type="evidence" value="ECO:0007669"/>
    <property type="project" value="TreeGrafter"/>
</dbReference>
<dbReference type="PANTHER" id="PTHR12205:SF0">
    <property type="entry name" value="CENTROMERE_KINETOCHORE PROTEIN ZW10 HOMOLOG"/>
    <property type="match status" value="1"/>
</dbReference>
<dbReference type="Pfam" id="PF22766">
    <property type="entry name" value="ZW10_C2"/>
    <property type="match status" value="1"/>
</dbReference>
<feature type="region of interest" description="Disordered" evidence="1">
    <location>
        <begin position="502"/>
        <end position="671"/>
    </location>
</feature>
<dbReference type="GO" id="GO:0006888">
    <property type="term" value="P:endoplasmic reticulum to Golgi vesicle-mediated transport"/>
    <property type="evidence" value="ECO:0007669"/>
    <property type="project" value="TreeGrafter"/>
</dbReference>
<dbReference type="Gene3D" id="1.10.357.150">
    <property type="match status" value="1"/>
</dbReference>
<evidence type="ECO:0000313" key="5">
    <source>
        <dbReference type="Proteomes" id="UP000193986"/>
    </source>
</evidence>
<dbReference type="GO" id="GO:0007094">
    <property type="term" value="P:mitotic spindle assembly checkpoint signaling"/>
    <property type="evidence" value="ECO:0007669"/>
    <property type="project" value="TreeGrafter"/>
</dbReference>
<dbReference type="OrthoDB" id="534815at2759"/>
<keyword evidence="5" id="KW-1185">Reference proteome</keyword>
<dbReference type="Pfam" id="PF20666">
    <property type="entry name" value="ZW10_C"/>
    <property type="match status" value="1"/>
</dbReference>
<evidence type="ECO:0000256" key="1">
    <source>
        <dbReference type="SAM" id="MobiDB-lite"/>
    </source>
</evidence>
<organism evidence="4 5">
    <name type="scientific">Naematelia encephala</name>
    <dbReference type="NCBI Taxonomy" id="71784"/>
    <lineage>
        <taxon>Eukaryota</taxon>
        <taxon>Fungi</taxon>
        <taxon>Dikarya</taxon>
        <taxon>Basidiomycota</taxon>
        <taxon>Agaricomycotina</taxon>
        <taxon>Tremellomycetes</taxon>
        <taxon>Tremellales</taxon>
        <taxon>Naemateliaceae</taxon>
        <taxon>Naematelia</taxon>
    </lineage>
</organism>
<dbReference type="GO" id="GO:0005737">
    <property type="term" value="C:cytoplasm"/>
    <property type="evidence" value="ECO:0007669"/>
    <property type="project" value="GOC"/>
</dbReference>
<feature type="domain" description="Centromere/kinetochore protein zw10 C-terminal" evidence="2">
    <location>
        <begin position="685"/>
        <end position="810"/>
    </location>
</feature>
<comment type="caution">
    <text evidence="4">The sequence shown here is derived from an EMBL/GenBank/DDBJ whole genome shotgun (WGS) entry which is preliminary data.</text>
</comment>
<dbReference type="InterPro" id="IPR055148">
    <property type="entry name" value="ZW10_C_2"/>
</dbReference>
<dbReference type="EMBL" id="MCFC01000018">
    <property type="protein sequence ID" value="ORY30834.1"/>
    <property type="molecule type" value="Genomic_DNA"/>
</dbReference>
<feature type="region of interest" description="Disordered" evidence="1">
    <location>
        <begin position="1"/>
        <end position="28"/>
    </location>
</feature>
<protein>
    <submittedName>
        <fullName evidence="4">Uncharacterized protein</fullName>
    </submittedName>
</protein>
<name>A0A1Y2B7V7_9TREE</name>
<dbReference type="Proteomes" id="UP000193986">
    <property type="component" value="Unassembled WGS sequence"/>
</dbReference>
<dbReference type="AlphaFoldDB" id="A0A1Y2B7V7"/>
<dbReference type="STRING" id="71784.A0A1Y2B7V7"/>
<gene>
    <name evidence="4" type="ORF">BCR39DRAFT_528539</name>
</gene>
<reference evidence="4 5" key="1">
    <citation type="submission" date="2016-07" db="EMBL/GenBank/DDBJ databases">
        <title>Pervasive Adenine N6-methylation of Active Genes in Fungi.</title>
        <authorList>
            <consortium name="DOE Joint Genome Institute"/>
            <person name="Mondo S.J."/>
            <person name="Dannebaum R.O."/>
            <person name="Kuo R.C."/>
            <person name="Labutti K."/>
            <person name="Haridas S."/>
            <person name="Kuo A."/>
            <person name="Salamov A."/>
            <person name="Ahrendt S.R."/>
            <person name="Lipzen A."/>
            <person name="Sullivan W."/>
            <person name="Andreopoulos W.B."/>
            <person name="Clum A."/>
            <person name="Lindquist E."/>
            <person name="Daum C."/>
            <person name="Ramamoorthy G.K."/>
            <person name="Gryganskyi A."/>
            <person name="Culley D."/>
            <person name="Magnuson J.K."/>
            <person name="James T.Y."/>
            <person name="O'Malley M.A."/>
            <person name="Stajich J.E."/>
            <person name="Spatafora J.W."/>
            <person name="Visel A."/>
            <person name="Grigoriev I.V."/>
        </authorList>
    </citation>
    <scope>NUCLEOTIDE SEQUENCE [LARGE SCALE GENOMIC DNA]</scope>
    <source>
        <strain evidence="4 5">68-887.2</strain>
    </source>
</reference>
<accession>A0A1Y2B7V7</accession>
<proteinExistence type="predicted"/>
<dbReference type="PANTHER" id="PTHR12205">
    <property type="entry name" value="CENTROMERE/KINETOCHORE PROTEIN ZW10"/>
    <property type="match status" value="1"/>
</dbReference>
<feature type="compositionally biased region" description="Polar residues" evidence="1">
    <location>
        <begin position="615"/>
        <end position="625"/>
    </location>
</feature>
<dbReference type="InterPro" id="IPR048343">
    <property type="entry name" value="ZW10_C"/>
</dbReference>
<sequence>MFPVPSHLPRTGGEALSSDSDQIKSPPDPVLDLLSPLLSSVSESQPTGFSVQQVSGIRNDLQKAVDENKARAHELLISNLPSISSHIRLGAESQGNFSDIRDAVETLESQIDATSTQASFIPPILSLLKRHFDAVETKSRAKAHLGALQGLKSRAETLAKLEAAISEGRGADGWVIEELEALETGFETLDGYEILQGTKILHASQARIRLLKPMLVEQVGDGFDKAVAFSSSSDGPVASTLTVSDTVALPRPRTFTSSVSSTSDPETKTYSLPYIYEVLHRLGNLSSILTSLRQRLLRDLIHPLLSEPSYRSIVESTAGPVATLRLERCESPREADEILQDIFITLQFVDSTVFPILASPLHERDAFIDDIRTSVLQAVLEHLILPSIPPDYNGVASWLEVVKRAVQCEKDVGVAVDLRIVEPFFTSRAGTAWASQRRQVISEQVRRLVTGGWAGWEAVEIEHEKEINVVVEVEVDEHEPAHNKPKNGSTLAQLLIGDPSTESFGWGFEDDGKDSSAPAKPDQRMDVDGGWEFDDTITAEAGPSRPRQPTPELLEPKESAIDDGWDFEVPTNPVPAPAPAPIPPSKPKPAREAKRLGKKVAKVKSVVDDDPWGSGTESVASSSKPVNGHEPDPQPSRSTSQDDGWGWDEDAGQSQGPPIPLAAPEQVKKPKKKILKEQKRLLKETFLVSVACSKLLEIAEAALREGSEVAAADLRSPSFQNVNAVLYKAATDVFDLYRSLIPAVFANQLRDVPTISMQSYNDCLHLNDAVLELAKRYPAWPQADDVARRLLAAGEHAFEMQLVAQRDGLLELLDETAGFVEMSDERRYRICEKSIEQVAHNLESLAKVFKLVLPIGTSLDVLGYLLDTVVSKVSSDLLALEDITEIESNRLNDLIKLLMPLESIFLIDPTQPSTVVAQVPHWLKLCYISELLQANLVDITYLFETGALVDFTTDELVRMIRALFANSVKRDEAIEKIEAGRLEVQQA</sequence>
<feature type="domain" description="ZW10 C-terminal helical" evidence="3">
    <location>
        <begin position="833"/>
        <end position="977"/>
    </location>
</feature>
<evidence type="ECO:0000259" key="2">
    <source>
        <dbReference type="Pfam" id="PF20666"/>
    </source>
</evidence>